<keyword evidence="2" id="KW-1185">Reference proteome</keyword>
<organism evidence="1 2">
    <name type="scientific">Cuscuta europaea</name>
    <name type="common">European dodder</name>
    <dbReference type="NCBI Taxonomy" id="41803"/>
    <lineage>
        <taxon>Eukaryota</taxon>
        <taxon>Viridiplantae</taxon>
        <taxon>Streptophyta</taxon>
        <taxon>Embryophyta</taxon>
        <taxon>Tracheophyta</taxon>
        <taxon>Spermatophyta</taxon>
        <taxon>Magnoliopsida</taxon>
        <taxon>eudicotyledons</taxon>
        <taxon>Gunneridae</taxon>
        <taxon>Pentapetalae</taxon>
        <taxon>asterids</taxon>
        <taxon>lamiids</taxon>
        <taxon>Solanales</taxon>
        <taxon>Convolvulaceae</taxon>
        <taxon>Cuscuteae</taxon>
        <taxon>Cuscuta</taxon>
        <taxon>Cuscuta subgen. Cuscuta</taxon>
    </lineage>
</organism>
<comment type="caution">
    <text evidence="1">The sequence shown here is derived from an EMBL/GenBank/DDBJ whole genome shotgun (WGS) entry which is preliminary data.</text>
</comment>
<reference evidence="1" key="1">
    <citation type="submission" date="2022-07" db="EMBL/GenBank/DDBJ databases">
        <authorList>
            <person name="Macas J."/>
            <person name="Novak P."/>
            <person name="Neumann P."/>
        </authorList>
    </citation>
    <scope>NUCLEOTIDE SEQUENCE</scope>
</reference>
<protein>
    <submittedName>
        <fullName evidence="1">Uncharacterized protein</fullName>
    </submittedName>
</protein>
<dbReference type="AlphaFoldDB" id="A0A9P0YSC2"/>
<evidence type="ECO:0000313" key="2">
    <source>
        <dbReference type="Proteomes" id="UP001152484"/>
    </source>
</evidence>
<dbReference type="Proteomes" id="UP001152484">
    <property type="component" value="Unassembled WGS sequence"/>
</dbReference>
<dbReference type="EMBL" id="CAMAPE010000008">
    <property type="protein sequence ID" value="CAH9073496.1"/>
    <property type="molecule type" value="Genomic_DNA"/>
</dbReference>
<sequence>MGKNEELSSNYGIRSSQTHHHQISFLHAHEKESENKWGEVRTNWRRKVDFCWGVKPERERAMVLLSSHVRCLPAFSTARFIFFGGVGRDCRLPRSFVNEALNV</sequence>
<name>A0A9P0YSC2_CUSEU</name>
<accession>A0A9P0YSC2</accession>
<gene>
    <name evidence="1" type="ORF">CEURO_LOCUS4836</name>
</gene>
<evidence type="ECO:0000313" key="1">
    <source>
        <dbReference type="EMBL" id="CAH9073496.1"/>
    </source>
</evidence>
<proteinExistence type="predicted"/>